<proteinExistence type="inferred from homology"/>
<evidence type="ECO:0000256" key="3">
    <source>
        <dbReference type="ARBA" id="ARBA00022490"/>
    </source>
</evidence>
<sequence>MPRSFTLSTRAADILCEDLGVDLRSFPFELDYHGGTTDERSRVRAEVWRELANRGLADGREPDQDVEAALRLLHSPKVDIAVTWLETATEEVFRARTAVSGRLGVQAVQGTDGLRVRFVDTRSLVRGCTDLLPEVAAGKLETATVNTAAGPGGGSETGGDSWLTGAEHKPPARSSDRQLRAAQRILTLPTERIGYFFVSGSPNNGETPRLPAIGWRDTEDGRYSITSRRNNDGADWNTFAPADKQRLAGYLTEQLNALASG</sequence>
<comment type="subcellular location">
    <subcellularLocation>
        <location evidence="1">Cytoplasm</location>
    </subcellularLocation>
</comment>
<dbReference type="Proteomes" id="UP000199213">
    <property type="component" value="Unassembled WGS sequence"/>
</dbReference>
<dbReference type="Pfam" id="PF14011">
    <property type="entry name" value="ESX-1_EspG"/>
    <property type="match status" value="1"/>
</dbReference>
<feature type="compositionally biased region" description="Basic and acidic residues" evidence="5">
    <location>
        <begin position="166"/>
        <end position="178"/>
    </location>
</feature>
<evidence type="ECO:0000256" key="4">
    <source>
        <dbReference type="ARBA" id="ARBA00023186"/>
    </source>
</evidence>
<protein>
    <submittedName>
        <fullName evidence="6">EspG family protein</fullName>
    </submittedName>
</protein>
<accession>A0A1G9DFU9</accession>
<evidence type="ECO:0000313" key="6">
    <source>
        <dbReference type="EMBL" id="SDK62755.1"/>
    </source>
</evidence>
<evidence type="ECO:0000256" key="1">
    <source>
        <dbReference type="ARBA" id="ARBA00004496"/>
    </source>
</evidence>
<keyword evidence="7" id="KW-1185">Reference proteome</keyword>
<name>A0A1G9DFU9_ACTMZ</name>
<comment type="similarity">
    <text evidence="2">Belongs to the EspG family.</text>
</comment>
<dbReference type="EMBL" id="FNFM01000010">
    <property type="protein sequence ID" value="SDK62755.1"/>
    <property type="molecule type" value="Genomic_DNA"/>
</dbReference>
<reference evidence="7" key="1">
    <citation type="submission" date="2016-10" db="EMBL/GenBank/DDBJ databases">
        <authorList>
            <person name="Varghese N."/>
            <person name="Submissions S."/>
        </authorList>
    </citation>
    <scope>NUCLEOTIDE SEQUENCE [LARGE SCALE GENOMIC DNA]</scope>
    <source>
        <strain evidence="7">DSM 45460</strain>
    </source>
</reference>
<dbReference type="AlphaFoldDB" id="A0A1G9DFU9"/>
<evidence type="ECO:0000256" key="5">
    <source>
        <dbReference type="SAM" id="MobiDB-lite"/>
    </source>
</evidence>
<feature type="region of interest" description="Disordered" evidence="5">
    <location>
        <begin position="143"/>
        <end position="178"/>
    </location>
</feature>
<dbReference type="RefSeq" id="WP_092629827.1">
    <property type="nucleotide sequence ID" value="NZ_FNFM01000010.1"/>
</dbReference>
<keyword evidence="4" id="KW-0143">Chaperone</keyword>
<organism evidence="6 7">
    <name type="scientific">Actinopolyspora mzabensis</name>
    <dbReference type="NCBI Taxonomy" id="995066"/>
    <lineage>
        <taxon>Bacteria</taxon>
        <taxon>Bacillati</taxon>
        <taxon>Actinomycetota</taxon>
        <taxon>Actinomycetes</taxon>
        <taxon>Actinopolysporales</taxon>
        <taxon>Actinopolysporaceae</taxon>
        <taxon>Actinopolyspora</taxon>
    </lineage>
</organism>
<dbReference type="InterPro" id="IPR025734">
    <property type="entry name" value="EspG"/>
</dbReference>
<dbReference type="OrthoDB" id="5175124at2"/>
<keyword evidence="3" id="KW-0963">Cytoplasm</keyword>
<evidence type="ECO:0000256" key="2">
    <source>
        <dbReference type="ARBA" id="ARBA00006411"/>
    </source>
</evidence>
<evidence type="ECO:0000313" key="7">
    <source>
        <dbReference type="Proteomes" id="UP000199213"/>
    </source>
</evidence>
<gene>
    <name evidence="6" type="ORF">SAMN04487820_11067</name>
</gene>